<evidence type="ECO:0000256" key="2">
    <source>
        <dbReference type="ARBA" id="ARBA00022448"/>
    </source>
</evidence>
<evidence type="ECO:0000256" key="5">
    <source>
        <dbReference type="ARBA" id="ARBA00022989"/>
    </source>
</evidence>
<organism evidence="9 10">
    <name type="scientific">[Eubacterium] siraeum</name>
    <dbReference type="NCBI Taxonomy" id="39492"/>
    <lineage>
        <taxon>Bacteria</taxon>
        <taxon>Bacillati</taxon>
        <taxon>Bacillota</taxon>
        <taxon>Clostridia</taxon>
        <taxon>Eubacteriales</taxon>
        <taxon>Oscillospiraceae</taxon>
        <taxon>Oscillospiraceae incertae sedis</taxon>
    </lineage>
</organism>
<reference evidence="9 10" key="1">
    <citation type="submission" date="2015-09" db="EMBL/GenBank/DDBJ databases">
        <authorList>
            <consortium name="Pathogen Informatics"/>
        </authorList>
    </citation>
    <scope>NUCLEOTIDE SEQUENCE [LARGE SCALE GENOMIC DNA]</scope>
    <source>
        <strain evidence="9 10">2789STDY5834928</strain>
    </source>
</reference>
<dbReference type="Gene3D" id="1.10.3720.10">
    <property type="entry name" value="MetI-like"/>
    <property type="match status" value="1"/>
</dbReference>
<feature type="transmembrane region" description="Helical" evidence="7">
    <location>
        <begin position="208"/>
        <end position="233"/>
    </location>
</feature>
<gene>
    <name evidence="9" type="primary">ycjP_3</name>
    <name evidence="9" type="ORF">ERS852540_01648</name>
</gene>
<evidence type="ECO:0000313" key="10">
    <source>
        <dbReference type="Proteomes" id="UP000095662"/>
    </source>
</evidence>
<proteinExistence type="inferred from homology"/>
<name>A0A174ZW74_9FIRM</name>
<keyword evidence="5 7" id="KW-1133">Transmembrane helix</keyword>
<feature type="transmembrane region" description="Helical" evidence="7">
    <location>
        <begin position="135"/>
        <end position="159"/>
    </location>
</feature>
<sequence length="302" mass="33350">MTDNITTTENSGQTSFNMDKYRFKETPKGVRILIDVLKYAVLVIACLIVIVPLVVVLLGSLKSHEDFLTSGAFELPKVVELANFKTAFLQGNVMKGLINTAIILVFSCAGTIITGTMTAFVVQRFTMVFTKLVKNIFLIAALLPNISMQVTVFQVVHALGLYDTLAAPIILYIGTDIVSIYIFIQFLNNISVSLDESAILDGCSYPRVYLSIILPMLRPAIATVLVIKFVSIYNDFYTANLYMPSDGLQVVSTALYKFIGPYGSQWEIIFAGVIICIIPTLIIFLSMQKFIYSNLVSGSVKE</sequence>
<dbReference type="EMBL" id="CZBY01000013">
    <property type="protein sequence ID" value="CUQ88111.1"/>
    <property type="molecule type" value="Genomic_DNA"/>
</dbReference>
<protein>
    <submittedName>
        <fullName evidence="9">Inner membrane ABC transporter permease protein ycjP</fullName>
    </submittedName>
</protein>
<dbReference type="PROSITE" id="PS50928">
    <property type="entry name" value="ABC_TM1"/>
    <property type="match status" value="1"/>
</dbReference>
<evidence type="ECO:0000256" key="7">
    <source>
        <dbReference type="RuleBase" id="RU363032"/>
    </source>
</evidence>
<dbReference type="Proteomes" id="UP000095662">
    <property type="component" value="Unassembled WGS sequence"/>
</dbReference>
<dbReference type="InterPro" id="IPR000515">
    <property type="entry name" value="MetI-like"/>
</dbReference>
<keyword evidence="3" id="KW-1003">Cell membrane</keyword>
<evidence type="ECO:0000256" key="4">
    <source>
        <dbReference type="ARBA" id="ARBA00022692"/>
    </source>
</evidence>
<evidence type="ECO:0000313" key="9">
    <source>
        <dbReference type="EMBL" id="CUQ88111.1"/>
    </source>
</evidence>
<keyword evidence="4 7" id="KW-0812">Transmembrane</keyword>
<dbReference type="GO" id="GO:0055085">
    <property type="term" value="P:transmembrane transport"/>
    <property type="evidence" value="ECO:0007669"/>
    <property type="project" value="InterPro"/>
</dbReference>
<keyword evidence="6 7" id="KW-0472">Membrane</keyword>
<dbReference type="GO" id="GO:0005886">
    <property type="term" value="C:plasma membrane"/>
    <property type="evidence" value="ECO:0007669"/>
    <property type="project" value="UniProtKB-SubCell"/>
</dbReference>
<evidence type="ECO:0000256" key="6">
    <source>
        <dbReference type="ARBA" id="ARBA00023136"/>
    </source>
</evidence>
<feature type="transmembrane region" description="Helical" evidence="7">
    <location>
        <begin position="165"/>
        <end position="187"/>
    </location>
</feature>
<evidence type="ECO:0000259" key="8">
    <source>
        <dbReference type="PROSITE" id="PS50928"/>
    </source>
</evidence>
<feature type="domain" description="ABC transmembrane type-1" evidence="8">
    <location>
        <begin position="97"/>
        <end position="287"/>
    </location>
</feature>
<comment type="similarity">
    <text evidence="7">Belongs to the binding-protein-dependent transport system permease family.</text>
</comment>
<dbReference type="OrthoDB" id="9794684at2"/>
<feature type="transmembrane region" description="Helical" evidence="7">
    <location>
        <begin position="36"/>
        <end position="58"/>
    </location>
</feature>
<dbReference type="InterPro" id="IPR035906">
    <property type="entry name" value="MetI-like_sf"/>
</dbReference>
<feature type="transmembrane region" description="Helical" evidence="7">
    <location>
        <begin position="268"/>
        <end position="287"/>
    </location>
</feature>
<keyword evidence="2 7" id="KW-0813">Transport</keyword>
<feature type="transmembrane region" description="Helical" evidence="7">
    <location>
        <begin position="101"/>
        <end position="123"/>
    </location>
</feature>
<evidence type="ECO:0000256" key="3">
    <source>
        <dbReference type="ARBA" id="ARBA00022475"/>
    </source>
</evidence>
<dbReference type="SUPFAM" id="SSF161098">
    <property type="entry name" value="MetI-like"/>
    <property type="match status" value="1"/>
</dbReference>
<comment type="subcellular location">
    <subcellularLocation>
        <location evidence="1 7">Cell membrane</location>
        <topology evidence="1 7">Multi-pass membrane protein</topology>
    </subcellularLocation>
</comment>
<dbReference type="Pfam" id="PF00528">
    <property type="entry name" value="BPD_transp_1"/>
    <property type="match status" value="1"/>
</dbReference>
<dbReference type="PANTHER" id="PTHR43744">
    <property type="entry name" value="ABC TRANSPORTER PERMEASE PROTEIN MG189-RELATED-RELATED"/>
    <property type="match status" value="1"/>
</dbReference>
<dbReference type="PANTHER" id="PTHR43744:SF3">
    <property type="entry name" value="LACTOSE TRANSPORT SYSTEM PERMEASE PROTEIN LACG"/>
    <property type="match status" value="1"/>
</dbReference>
<accession>A0A174ZW74</accession>
<dbReference type="STRING" id="39492.ERS852540_01648"/>
<dbReference type="CDD" id="cd06261">
    <property type="entry name" value="TM_PBP2"/>
    <property type="match status" value="1"/>
</dbReference>
<dbReference type="AlphaFoldDB" id="A0A174ZW74"/>
<evidence type="ECO:0000256" key="1">
    <source>
        <dbReference type="ARBA" id="ARBA00004651"/>
    </source>
</evidence>